<reference evidence="1 2" key="1">
    <citation type="journal article" date="2003" name="Nature">
        <title>The genome sequence of the filamentous fungus Neurospora crassa.</title>
        <authorList>
            <person name="Galagan J.E."/>
            <person name="Calvo S.E."/>
            <person name="Borkovich K.A."/>
            <person name="Selker E.U."/>
            <person name="Read N.D."/>
            <person name="Jaffe D."/>
            <person name="FitzHugh W."/>
            <person name="Ma L.J."/>
            <person name="Smirnov S."/>
            <person name="Purcell S."/>
            <person name="Rehman B."/>
            <person name="Elkins T."/>
            <person name="Engels R."/>
            <person name="Wang S."/>
            <person name="Nielsen C.B."/>
            <person name="Butler J."/>
            <person name="Endrizzi M."/>
            <person name="Qui D."/>
            <person name="Ianakiev P."/>
            <person name="Bell-Pedersen D."/>
            <person name="Nelson M.A."/>
            <person name="Werner-Washburne M."/>
            <person name="Selitrennikoff C.P."/>
            <person name="Kinsey J.A."/>
            <person name="Braun E.L."/>
            <person name="Zelter A."/>
            <person name="Schulte U."/>
            <person name="Kothe G.O."/>
            <person name="Jedd G."/>
            <person name="Mewes W."/>
            <person name="Staben C."/>
            <person name="Marcotte E."/>
            <person name="Greenberg D."/>
            <person name="Roy A."/>
            <person name="Foley K."/>
            <person name="Naylor J."/>
            <person name="Stange-Thomann N."/>
            <person name="Barrett R."/>
            <person name="Gnerre S."/>
            <person name="Kamal M."/>
            <person name="Kamvysselis M."/>
            <person name="Mauceli E."/>
            <person name="Bielke C."/>
            <person name="Rudd S."/>
            <person name="Frishman D."/>
            <person name="Krystofova S."/>
            <person name="Rasmussen C."/>
            <person name="Metzenberg R.L."/>
            <person name="Perkins D.D."/>
            <person name="Kroken S."/>
            <person name="Cogoni C."/>
            <person name="Macino G."/>
            <person name="Catcheside D."/>
            <person name="Li W."/>
            <person name="Pratt R.J."/>
            <person name="Osmani S.A."/>
            <person name="DeSouza C.P."/>
            <person name="Glass L."/>
            <person name="Orbach M.J."/>
            <person name="Berglund J.A."/>
            <person name="Voelker R."/>
            <person name="Yarden O."/>
            <person name="Plamann M."/>
            <person name="Seiler S."/>
            <person name="Dunlap J."/>
            <person name="Radford A."/>
            <person name="Aramayo R."/>
            <person name="Natvig D.O."/>
            <person name="Alex L.A."/>
            <person name="Mannhaupt G."/>
            <person name="Ebbole D.J."/>
            <person name="Freitag M."/>
            <person name="Paulsen I."/>
            <person name="Sachs M.S."/>
            <person name="Lander E.S."/>
            <person name="Nusbaum C."/>
            <person name="Birren B."/>
        </authorList>
    </citation>
    <scope>NUCLEOTIDE SEQUENCE [LARGE SCALE GENOMIC DNA]</scope>
    <source>
        <strain evidence="2">ATCC 24698 / 74-OR23-1A / CBS 708.71 / DSM 1257 / FGSC 987</strain>
    </source>
</reference>
<dbReference type="SMR" id="Q7S195"/>
<dbReference type="VEuPathDB" id="FungiDB:NCU09766"/>
<dbReference type="OrthoDB" id="10370186at2759"/>
<organism evidence="1 2">
    <name type="scientific">Neurospora crassa (strain ATCC 24698 / 74-OR23-1A / CBS 708.71 / DSM 1257 / FGSC 987)</name>
    <dbReference type="NCBI Taxonomy" id="367110"/>
    <lineage>
        <taxon>Eukaryota</taxon>
        <taxon>Fungi</taxon>
        <taxon>Dikarya</taxon>
        <taxon>Ascomycota</taxon>
        <taxon>Pezizomycotina</taxon>
        <taxon>Sordariomycetes</taxon>
        <taxon>Sordariomycetidae</taxon>
        <taxon>Sordariales</taxon>
        <taxon>Sordariaceae</taxon>
        <taxon>Neurospora</taxon>
    </lineage>
</organism>
<accession>Q7S195</accession>
<proteinExistence type="predicted"/>
<gene>
    <name evidence="1" type="ORF">NCU09766</name>
</gene>
<dbReference type="HOGENOM" id="CLU_186266_0_0_1"/>
<dbReference type="GeneID" id="3874497"/>
<sequence length="102" mass="12121">MAQPAMYECIHHGPTSLDKKKHLSHLEDDRASPRLFVCGRCGYTTKIYQVHLKHLRRLYQCLQMKEPKMYECRTHGPTSLTMEEHIAHLRDSSLHQWVQYDE</sequence>
<dbReference type="RefSeq" id="XP_958350.2">
    <property type="nucleotide sequence ID" value="XM_953257.2"/>
</dbReference>
<dbReference type="PaxDb" id="5141-EFNCRP00000009575"/>
<protein>
    <submittedName>
        <fullName evidence="1">Uncharacterized protein</fullName>
    </submittedName>
</protein>
<evidence type="ECO:0000313" key="2">
    <source>
        <dbReference type="Proteomes" id="UP000001805"/>
    </source>
</evidence>
<dbReference type="AlphaFoldDB" id="Q7S195"/>
<name>Q7S195_NEUCR</name>
<dbReference type="KEGG" id="ncr:NCU09766"/>
<dbReference type="InParanoid" id="Q7S195"/>
<evidence type="ECO:0000313" key="1">
    <source>
        <dbReference type="EMBL" id="EAA29114.2"/>
    </source>
</evidence>
<keyword evidence="2" id="KW-1185">Reference proteome</keyword>
<dbReference type="Proteomes" id="UP000001805">
    <property type="component" value="Chromosome 6, Linkage Group II"/>
</dbReference>
<dbReference type="EMBL" id="CM002237">
    <property type="protein sequence ID" value="EAA29114.2"/>
    <property type="molecule type" value="Genomic_DNA"/>
</dbReference>